<keyword evidence="6" id="KW-1185">Reference proteome</keyword>
<evidence type="ECO:0000313" key="5">
    <source>
        <dbReference type="EMBL" id="WXB08339.1"/>
    </source>
</evidence>
<reference evidence="5" key="1">
    <citation type="submission" date="2021-12" db="EMBL/GenBank/DDBJ databases">
        <title>Discovery of the Pendulisporaceae a myxobacterial family with distinct sporulation behavior and unique specialized metabolism.</title>
        <authorList>
            <person name="Garcia R."/>
            <person name="Popoff A."/>
            <person name="Bader C.D."/>
            <person name="Loehr J."/>
            <person name="Walesch S."/>
            <person name="Walt C."/>
            <person name="Boldt J."/>
            <person name="Bunk B."/>
            <person name="Haeckl F.J.F.P.J."/>
            <person name="Gunesch A.P."/>
            <person name="Birkelbach J."/>
            <person name="Nuebel U."/>
            <person name="Pietschmann T."/>
            <person name="Bach T."/>
            <person name="Mueller R."/>
        </authorList>
    </citation>
    <scope>NUCLEOTIDE SEQUENCE</scope>
    <source>
        <strain evidence="5">MSr11367</strain>
    </source>
</reference>
<dbReference type="PANTHER" id="PTHR43280">
    <property type="entry name" value="ARAC-FAMILY TRANSCRIPTIONAL REGULATOR"/>
    <property type="match status" value="1"/>
</dbReference>
<dbReference type="EMBL" id="CP089983">
    <property type="protein sequence ID" value="WXB08339.1"/>
    <property type="molecule type" value="Genomic_DNA"/>
</dbReference>
<dbReference type="PANTHER" id="PTHR43280:SF2">
    <property type="entry name" value="HTH-TYPE TRANSCRIPTIONAL REGULATOR EXSA"/>
    <property type="match status" value="1"/>
</dbReference>
<organism evidence="5 6">
    <name type="scientific">Pendulispora rubella</name>
    <dbReference type="NCBI Taxonomy" id="2741070"/>
    <lineage>
        <taxon>Bacteria</taxon>
        <taxon>Pseudomonadati</taxon>
        <taxon>Myxococcota</taxon>
        <taxon>Myxococcia</taxon>
        <taxon>Myxococcales</taxon>
        <taxon>Sorangiineae</taxon>
        <taxon>Pendulisporaceae</taxon>
        <taxon>Pendulispora</taxon>
    </lineage>
</organism>
<evidence type="ECO:0000256" key="3">
    <source>
        <dbReference type="ARBA" id="ARBA00023163"/>
    </source>
</evidence>
<keyword evidence="2" id="KW-0238">DNA-binding</keyword>
<dbReference type="Pfam" id="PF12833">
    <property type="entry name" value="HTH_18"/>
    <property type="match status" value="1"/>
</dbReference>
<dbReference type="InterPro" id="IPR018062">
    <property type="entry name" value="HTH_AraC-typ_CS"/>
</dbReference>
<evidence type="ECO:0000256" key="2">
    <source>
        <dbReference type="ARBA" id="ARBA00023125"/>
    </source>
</evidence>
<evidence type="ECO:0000256" key="1">
    <source>
        <dbReference type="ARBA" id="ARBA00023015"/>
    </source>
</evidence>
<dbReference type="SUPFAM" id="SSF51215">
    <property type="entry name" value="Regulatory protein AraC"/>
    <property type="match status" value="1"/>
</dbReference>
<proteinExistence type="predicted"/>
<evidence type="ECO:0000313" key="6">
    <source>
        <dbReference type="Proteomes" id="UP001374803"/>
    </source>
</evidence>
<protein>
    <submittedName>
        <fullName evidence="5">AraC family transcriptional regulator</fullName>
    </submittedName>
</protein>
<dbReference type="RefSeq" id="WP_394838013.1">
    <property type="nucleotide sequence ID" value="NZ_CP089983.1"/>
</dbReference>
<dbReference type="InterPro" id="IPR037923">
    <property type="entry name" value="HTH-like"/>
</dbReference>
<accession>A0ABZ2LFK6</accession>
<dbReference type="SUPFAM" id="SSF46689">
    <property type="entry name" value="Homeodomain-like"/>
    <property type="match status" value="2"/>
</dbReference>
<dbReference type="Proteomes" id="UP001374803">
    <property type="component" value="Chromosome"/>
</dbReference>
<keyword evidence="3" id="KW-0804">Transcription</keyword>
<gene>
    <name evidence="5" type="ORF">LVJ94_13970</name>
</gene>
<dbReference type="InterPro" id="IPR020449">
    <property type="entry name" value="Tscrpt_reg_AraC-type_HTH"/>
</dbReference>
<name>A0ABZ2LFK6_9BACT</name>
<sequence>MHPIQRDDLRGGGAPIFVARRRPLDIPRSGAERVTHQFAALEFCTAGRLRMEQPDAWTLEAGEALLVPAGLPHRAIAREGFEAWSLGFCASCFAAEDAGILLGPFERVRAGGSPVVRVPRARHAFLESLFAELQEATEPARYGESRAVAHSLLTLVLYEVERAARAEASPSKPAGIVADALRFIERHCLERITLGDVAAAVGRSRAYVTTALSQTTGRSAVEWIVAGRMAEARRMLLHSDEMVDVIAERVGYADPTHFIRMFRRAHGATPAAWRASKRR</sequence>
<feature type="domain" description="HTH araC/xylS-type" evidence="4">
    <location>
        <begin position="178"/>
        <end position="276"/>
    </location>
</feature>
<dbReference type="PROSITE" id="PS01124">
    <property type="entry name" value="HTH_ARAC_FAMILY_2"/>
    <property type="match status" value="1"/>
</dbReference>
<dbReference type="InterPro" id="IPR018060">
    <property type="entry name" value="HTH_AraC"/>
</dbReference>
<dbReference type="SMART" id="SM00342">
    <property type="entry name" value="HTH_ARAC"/>
    <property type="match status" value="1"/>
</dbReference>
<keyword evidence="1" id="KW-0805">Transcription regulation</keyword>
<dbReference type="InterPro" id="IPR009057">
    <property type="entry name" value="Homeodomain-like_sf"/>
</dbReference>
<dbReference type="Gene3D" id="1.10.10.60">
    <property type="entry name" value="Homeodomain-like"/>
    <property type="match status" value="1"/>
</dbReference>
<dbReference type="PROSITE" id="PS00041">
    <property type="entry name" value="HTH_ARAC_FAMILY_1"/>
    <property type="match status" value="1"/>
</dbReference>
<evidence type="ECO:0000259" key="4">
    <source>
        <dbReference type="PROSITE" id="PS01124"/>
    </source>
</evidence>
<dbReference type="PRINTS" id="PR00032">
    <property type="entry name" value="HTHARAC"/>
</dbReference>